<comment type="caution">
    <text evidence="13">The sequence shown here is derived from an EMBL/GenBank/DDBJ whole genome shotgun (WGS) entry which is preliminary data.</text>
</comment>
<keyword evidence="14" id="KW-1185">Reference proteome</keyword>
<keyword evidence="3 7" id="KW-0472">Membrane</keyword>
<dbReference type="GO" id="GO:0009279">
    <property type="term" value="C:cell outer membrane"/>
    <property type="evidence" value="ECO:0007669"/>
    <property type="project" value="UniProtKB-SubCell"/>
</dbReference>
<comment type="similarity">
    <text evidence="7">Belongs to the Lpp family.</text>
</comment>
<dbReference type="eggNOG" id="COG4238">
    <property type="taxonomic scope" value="Bacteria"/>
</dbReference>
<dbReference type="InterPro" id="IPR006817">
    <property type="entry name" value="Lipoprotein_leucine-zipper_dom"/>
</dbReference>
<evidence type="ECO:0000256" key="10">
    <source>
        <dbReference type="SAM" id="MobiDB-lite"/>
    </source>
</evidence>
<feature type="lipid moiety-binding region" description="N-palmitoyl cysteine" evidence="7 9">
    <location>
        <position position="20"/>
    </location>
</feature>
<organism evidence="13 14">
    <name type="scientific">Gallaecimonas xiamenensis 3-C-1</name>
    <dbReference type="NCBI Taxonomy" id="745411"/>
    <lineage>
        <taxon>Bacteria</taxon>
        <taxon>Pseudomonadati</taxon>
        <taxon>Pseudomonadota</taxon>
        <taxon>Gammaproteobacteria</taxon>
        <taxon>Enterobacterales</taxon>
        <taxon>Gallaecimonadaceae</taxon>
        <taxon>Gallaecimonas</taxon>
    </lineage>
</organism>
<protein>
    <recommendedName>
        <fullName evidence="7">Major outer membrane lipoprotein Lpp</fullName>
    </recommendedName>
</protein>
<evidence type="ECO:0000256" key="7">
    <source>
        <dbReference type="HAMAP-Rule" id="MF_00843"/>
    </source>
</evidence>
<evidence type="ECO:0000256" key="4">
    <source>
        <dbReference type="ARBA" id="ARBA00023139"/>
    </source>
</evidence>
<feature type="domain" description="Lipoprotein leucine-zipper" evidence="12">
    <location>
        <begin position="35"/>
        <end position="87"/>
    </location>
</feature>
<keyword evidence="7" id="KW-0964">Secreted</keyword>
<dbReference type="RefSeq" id="WP_008484344.1">
    <property type="nucleotide sequence ID" value="NZ_AMRI01000011.1"/>
</dbReference>
<feature type="signal peptide" evidence="11">
    <location>
        <begin position="1"/>
        <end position="19"/>
    </location>
</feature>
<feature type="repeat" evidence="7">
    <location>
        <begin position="33"/>
        <end position="43"/>
    </location>
</feature>
<dbReference type="GO" id="GO:0042834">
    <property type="term" value="F:peptidoglycan binding"/>
    <property type="evidence" value="ECO:0007669"/>
    <property type="project" value="UniProtKB-UniRule"/>
</dbReference>
<dbReference type="STRING" id="745411.B3C1_09013"/>
<keyword evidence="2 7" id="KW-0572">Peptidoglycan-anchor</keyword>
<keyword evidence="7" id="KW-0677">Repeat</keyword>
<dbReference type="PANTHER" id="PTHR38763">
    <property type="entry name" value="MAJOR OUTER MEMBRANE PROLIPOPROTEIN LPP"/>
    <property type="match status" value="1"/>
</dbReference>
<dbReference type="PROSITE" id="PS51257">
    <property type="entry name" value="PROKAR_LIPOPROTEIN"/>
    <property type="match status" value="1"/>
</dbReference>
<evidence type="ECO:0000313" key="14">
    <source>
        <dbReference type="Proteomes" id="UP000006755"/>
    </source>
</evidence>
<evidence type="ECO:0000256" key="1">
    <source>
        <dbReference type="ARBA" id="ARBA00022729"/>
    </source>
</evidence>
<feature type="modified residue" description="N6-murein peptidoglycan lysine" evidence="7">
    <location>
        <position position="88"/>
    </location>
</feature>
<feature type="chain" id="PRO_5003858844" description="Major outer membrane lipoprotein Lpp" evidence="11">
    <location>
        <begin position="20"/>
        <end position="88"/>
    </location>
</feature>
<dbReference type="EMBL" id="AMRI01000011">
    <property type="protein sequence ID" value="EKE73946.1"/>
    <property type="molecule type" value="Genomic_DNA"/>
</dbReference>
<dbReference type="PANTHER" id="PTHR38763:SF1">
    <property type="entry name" value="MAJOR OUTER MEMBRANE LIPOPROTEIN LPP"/>
    <property type="match status" value="1"/>
</dbReference>
<reference evidence="13 14" key="1">
    <citation type="journal article" date="2012" name="J. Bacteriol.">
        <title>Genome Sequence of Gallaecimonas xiamenensis Type Strain 3-C-1.</title>
        <authorList>
            <person name="Lai Q."/>
            <person name="Wang L."/>
            <person name="Wang W."/>
            <person name="Shao Z."/>
        </authorList>
    </citation>
    <scope>NUCLEOTIDE SEQUENCE [LARGE SCALE GENOMIC DNA]</scope>
    <source>
        <strain evidence="13 14">3-C-1</strain>
    </source>
</reference>
<dbReference type="GO" id="GO:0008289">
    <property type="term" value="F:lipid binding"/>
    <property type="evidence" value="ECO:0007669"/>
    <property type="project" value="UniProtKB-UniRule"/>
</dbReference>
<dbReference type="GO" id="GO:0030258">
    <property type="term" value="P:lipid modification"/>
    <property type="evidence" value="ECO:0007669"/>
    <property type="project" value="UniProtKB-UniRule"/>
</dbReference>
<evidence type="ECO:0000313" key="13">
    <source>
        <dbReference type="EMBL" id="EKE73946.1"/>
    </source>
</evidence>
<dbReference type="InterPro" id="IPR016367">
    <property type="entry name" value="MOM_Lpp"/>
</dbReference>
<comment type="caution">
    <text evidence="7">Lacks conserved residue(s) required for the propagation of feature annotation.</text>
</comment>
<keyword evidence="6 7" id="KW-0449">Lipoprotein</keyword>
<comment type="subunit">
    <text evidence="7">Homotrimer.</text>
</comment>
<evidence type="ECO:0000256" key="2">
    <source>
        <dbReference type="ARBA" id="ARBA00023088"/>
    </source>
</evidence>
<keyword evidence="1 11" id="KW-0732">Signal</keyword>
<evidence type="ECO:0000256" key="5">
    <source>
        <dbReference type="ARBA" id="ARBA00023237"/>
    </source>
</evidence>
<proteinExistence type="inferred from homology"/>
<dbReference type="Proteomes" id="UP000006755">
    <property type="component" value="Unassembled WGS sequence"/>
</dbReference>
<keyword evidence="4 7" id="KW-0564">Palmitate</keyword>
<dbReference type="HAMAP" id="MF_00843">
    <property type="entry name" value="Lpp"/>
    <property type="match status" value="1"/>
</dbReference>
<evidence type="ECO:0000256" key="11">
    <source>
        <dbReference type="SAM" id="SignalP"/>
    </source>
</evidence>
<comment type="function">
    <text evidence="7">A highly abundant outer membrane lipoprotein that controls the distance between the inner and outer membranes. The only protein known to be covalently linked to the peptidoglycan network (PGN). Also non-covalently binds the PGN. The link between the cell outer membrane and PGN contributes to maintenance of the structural and functional integrity of the cell envelope, and maintains the correct distance between the PGN and the outer membrane.</text>
</comment>
<feature type="lipid moiety-binding region" description="S-diacylglycerol cysteine" evidence="7 9">
    <location>
        <position position="20"/>
    </location>
</feature>
<comment type="subcellular location">
    <subcellularLocation>
        <location evidence="7">Cell outer membrane</location>
        <topology evidence="7">Lipid-anchor</topology>
        <orientation evidence="7">Periplasmic side</orientation>
    </subcellularLocation>
    <subcellularLocation>
        <location evidence="7">Secreted</location>
        <location evidence="7">Cell wall</location>
        <topology evidence="7">Peptidoglycan-anchor</topology>
    </subcellularLocation>
    <text evidence="7">Attached via its lipidated N-terminus to the inner leaflet of the outer membrane. Attached to the peptidoglycan network (PGN) via its C-terminus.</text>
</comment>
<name>K2IUG9_9GAMM</name>
<dbReference type="GO" id="GO:0043580">
    <property type="term" value="P:periplasmic space organization"/>
    <property type="evidence" value="ECO:0007669"/>
    <property type="project" value="UniProtKB-UniRule"/>
</dbReference>
<keyword evidence="7" id="KW-0134">Cell wall</keyword>
<evidence type="ECO:0000256" key="9">
    <source>
        <dbReference type="PIRSR" id="PIRSR002855-2"/>
    </source>
</evidence>
<dbReference type="Pfam" id="PF04728">
    <property type="entry name" value="LPP"/>
    <property type="match status" value="1"/>
</dbReference>
<keyword evidence="5 7" id="KW-0998">Cell outer membrane</keyword>
<evidence type="ECO:0000256" key="8">
    <source>
        <dbReference type="PIRSR" id="PIRSR002855-1"/>
    </source>
</evidence>
<evidence type="ECO:0000256" key="3">
    <source>
        <dbReference type="ARBA" id="ARBA00023136"/>
    </source>
</evidence>
<dbReference type="Gene3D" id="1.20.5.190">
    <property type="match status" value="1"/>
</dbReference>
<feature type="region of interest" description="Disordered" evidence="10">
    <location>
        <begin position="68"/>
        <end position="88"/>
    </location>
</feature>
<sequence length="88" mass="9656">MKRTVMLAALVLGSTALFGCTSNNMDSQAEMLSNKIDQLSSKVDQLASDQAMMKKDIQDAKAAAESASMEARRANQRIDNMSSTYYKK</sequence>
<dbReference type="SUPFAM" id="SSF58042">
    <property type="entry name" value="Outer membrane lipoprotein"/>
    <property type="match status" value="1"/>
</dbReference>
<evidence type="ECO:0000259" key="12">
    <source>
        <dbReference type="Pfam" id="PF04728"/>
    </source>
</evidence>
<evidence type="ECO:0000256" key="6">
    <source>
        <dbReference type="ARBA" id="ARBA00023288"/>
    </source>
</evidence>
<dbReference type="AlphaFoldDB" id="K2IUG9"/>
<accession>K2IUG9</accession>
<dbReference type="PIRSF" id="PIRSF002855">
    <property type="entry name" value="Murein-lipoprotein"/>
    <property type="match status" value="1"/>
</dbReference>
<feature type="compositionally biased region" description="Polar residues" evidence="10">
    <location>
        <begin position="77"/>
        <end position="88"/>
    </location>
</feature>
<feature type="modified residue" description="N6-murein peptidoglycan lysine" evidence="8">
    <location>
        <position position="87"/>
    </location>
</feature>
<dbReference type="NCBIfam" id="NF040598">
    <property type="entry name" value="Ala_zip_lipo"/>
    <property type="match status" value="1"/>
</dbReference>
<gene>
    <name evidence="7" type="primary">lpp</name>
    <name evidence="13" type="ORF">B3C1_09013</name>
</gene>